<dbReference type="InterPro" id="IPR039930">
    <property type="entry name" value="RALGAPB"/>
</dbReference>
<evidence type="ECO:0000256" key="2">
    <source>
        <dbReference type="SAM" id="MobiDB-lite"/>
    </source>
</evidence>
<feature type="compositionally biased region" description="Basic and acidic residues" evidence="2">
    <location>
        <begin position="562"/>
        <end position="574"/>
    </location>
</feature>
<reference evidence="4" key="1">
    <citation type="journal article" date="2020" name="J. Eukaryot. Microbiol.">
        <title>De novo Sequencing, Assembly and Annotation of the Transcriptome for the Free-Living Testate Amoeba Arcella intermedia.</title>
        <authorList>
            <person name="Ribeiro G.M."/>
            <person name="Porfirio-Sousa A.L."/>
            <person name="Maurer-Alcala X.X."/>
            <person name="Katz L.A."/>
            <person name="Lahr D.J.G."/>
        </authorList>
    </citation>
    <scope>NUCLEOTIDE SEQUENCE</scope>
</reference>
<evidence type="ECO:0000256" key="1">
    <source>
        <dbReference type="ARBA" id="ARBA00022468"/>
    </source>
</evidence>
<dbReference type="Pfam" id="PF02145">
    <property type="entry name" value="Rap_GAP"/>
    <property type="match status" value="1"/>
</dbReference>
<dbReference type="PANTHER" id="PTHR21344:SF1">
    <property type="entry name" value="RAL GTPASE-ACTIVATING PROTEIN SUBUNIT BETA"/>
    <property type="match status" value="1"/>
</dbReference>
<feature type="compositionally biased region" description="Low complexity" evidence="2">
    <location>
        <begin position="635"/>
        <end position="651"/>
    </location>
</feature>
<feature type="compositionally biased region" description="Low complexity" evidence="2">
    <location>
        <begin position="661"/>
        <end position="685"/>
    </location>
</feature>
<dbReference type="PANTHER" id="PTHR21344">
    <property type="entry name" value="RAL GTPASE-ACTIVATING PROTEIN SUBUNIT BETA"/>
    <property type="match status" value="1"/>
</dbReference>
<dbReference type="EMBL" id="GIBP01000460">
    <property type="protein sequence ID" value="NDV29429.1"/>
    <property type="molecule type" value="Transcribed_RNA"/>
</dbReference>
<feature type="compositionally biased region" description="Basic and acidic residues" evidence="2">
    <location>
        <begin position="361"/>
        <end position="377"/>
    </location>
</feature>
<feature type="compositionally biased region" description="Low complexity" evidence="2">
    <location>
        <begin position="692"/>
        <end position="703"/>
    </location>
</feature>
<dbReference type="PROSITE" id="PS50085">
    <property type="entry name" value="RAPGAP"/>
    <property type="match status" value="1"/>
</dbReference>
<evidence type="ECO:0000313" key="4">
    <source>
        <dbReference type="EMBL" id="NDV29429.1"/>
    </source>
</evidence>
<evidence type="ECO:0000259" key="3">
    <source>
        <dbReference type="PROSITE" id="PS50085"/>
    </source>
</evidence>
<dbReference type="Gene3D" id="3.40.50.11210">
    <property type="entry name" value="Rap/Ran-GAP"/>
    <property type="match status" value="1"/>
</dbReference>
<feature type="region of interest" description="Disordered" evidence="2">
    <location>
        <begin position="523"/>
        <end position="703"/>
    </location>
</feature>
<protein>
    <recommendedName>
        <fullName evidence="3">Rap-GAP domain-containing protein</fullName>
    </recommendedName>
</protein>
<dbReference type="AlphaFoldDB" id="A0A6B2KXG6"/>
<feature type="region of interest" description="Disordered" evidence="2">
    <location>
        <begin position="261"/>
        <end position="327"/>
    </location>
</feature>
<dbReference type="InterPro" id="IPR000331">
    <property type="entry name" value="Rap/Ran_GAP_dom"/>
</dbReference>
<feature type="compositionally biased region" description="Basic and acidic residues" evidence="2">
    <location>
        <begin position="523"/>
        <end position="532"/>
    </location>
</feature>
<organism evidence="4">
    <name type="scientific">Arcella intermedia</name>
    <dbReference type="NCBI Taxonomy" id="1963864"/>
    <lineage>
        <taxon>Eukaryota</taxon>
        <taxon>Amoebozoa</taxon>
        <taxon>Tubulinea</taxon>
        <taxon>Elardia</taxon>
        <taxon>Arcellinida</taxon>
        <taxon>Sphaerothecina</taxon>
        <taxon>Arcellidae</taxon>
        <taxon>Arcella</taxon>
    </lineage>
</organism>
<dbReference type="GO" id="GO:0005096">
    <property type="term" value="F:GTPase activator activity"/>
    <property type="evidence" value="ECO:0007669"/>
    <property type="project" value="UniProtKB-KW"/>
</dbReference>
<feature type="domain" description="Rap-GAP" evidence="3">
    <location>
        <begin position="152"/>
        <end position="392"/>
    </location>
</feature>
<name>A0A6B2KXG6_9EUKA</name>
<proteinExistence type="predicted"/>
<feature type="region of interest" description="Disordered" evidence="2">
    <location>
        <begin position="349"/>
        <end position="377"/>
    </location>
</feature>
<sequence length="703" mass="79476">MMIRNESGKFMWHATLKLFANPKDETPNPIVKPPQIPKSIKPIADYNFRENNIPTKLEEFMKWIEQYNSKPQHSIDSDKLVKFFGVEQDTLKSIYYGLDKEISFKPPVLNLSDSNCKITFSRIFLSHSGLTIPRNLHRLTPLDPHPKLLGSLKQIDGVPEREPVCASIVYIKRSQRTANEIFTNTESSQDFKDFVESVGWKVNPQKHNEFKILDKCVKMTNAPYYSNNINEFYFLVSTFMANQSKNGLPLLPRKAEIKKESMENLEEPQQSPPASPNAQRKTPGIAEEEEPGALPVVLSTPTPTSQTRTKKFDKSYTSSSFVPGEKPVDKPTQGFLFEKRLPTMMKSAHRMSECRTVPPEAPKKIKSGRDKGAKEEPTCLVEQKRSLLLSTKIVFLWLEEEADYVEDIIFNKEKDPLDNILLFIIRPLSSGLYAIHMPKTHSKLNGNLLEFTVLPKHLLGQQVRRIATIAHSFMATNKESGYWRDPYFLVRQHKLQAIINNHSATLSTRTLYSSQFTKMRETLSPRKDDFQFKAHSLPNQETDKKKKHPKSKGTPQKKTSYHRLDVEIINESKVKAPVPSKNPLPVIMTTNNPPTTKEKNAPKGAPPTTKSKPKQPKATLPSRDSVRTTPNAAANTQGKTPQTQPNTQNTTSSAPMVTSAPPTTTPQTQPHTQTQTQQTQPQGQTKNEPPKKGLAGKLKGILF</sequence>
<dbReference type="SUPFAM" id="SSF111347">
    <property type="entry name" value="Rap/Ran-GAP"/>
    <property type="match status" value="1"/>
</dbReference>
<dbReference type="GO" id="GO:0051056">
    <property type="term" value="P:regulation of small GTPase mediated signal transduction"/>
    <property type="evidence" value="ECO:0007669"/>
    <property type="project" value="InterPro"/>
</dbReference>
<accession>A0A6B2KXG6</accession>
<keyword evidence="1" id="KW-0343">GTPase activation</keyword>
<dbReference type="InterPro" id="IPR035974">
    <property type="entry name" value="Rap/Ran-GAP_sf"/>
</dbReference>